<protein>
    <submittedName>
        <fullName evidence="1">Uncharacterized protein</fullName>
    </submittedName>
</protein>
<dbReference type="Proteomes" id="UP001239111">
    <property type="component" value="Chromosome 2"/>
</dbReference>
<proteinExistence type="predicted"/>
<comment type="caution">
    <text evidence="1">The sequence shown here is derived from an EMBL/GenBank/DDBJ whole genome shotgun (WGS) entry which is preliminary data.</text>
</comment>
<dbReference type="EMBL" id="CM056742">
    <property type="protein sequence ID" value="KAJ8676151.1"/>
    <property type="molecule type" value="Genomic_DNA"/>
</dbReference>
<organism evidence="1 2">
    <name type="scientific">Eretmocerus hayati</name>
    <dbReference type="NCBI Taxonomy" id="131215"/>
    <lineage>
        <taxon>Eukaryota</taxon>
        <taxon>Metazoa</taxon>
        <taxon>Ecdysozoa</taxon>
        <taxon>Arthropoda</taxon>
        <taxon>Hexapoda</taxon>
        <taxon>Insecta</taxon>
        <taxon>Pterygota</taxon>
        <taxon>Neoptera</taxon>
        <taxon>Endopterygota</taxon>
        <taxon>Hymenoptera</taxon>
        <taxon>Apocrita</taxon>
        <taxon>Proctotrupomorpha</taxon>
        <taxon>Chalcidoidea</taxon>
        <taxon>Aphelinidae</taxon>
        <taxon>Aphelininae</taxon>
        <taxon>Eretmocerus</taxon>
    </lineage>
</organism>
<sequence length="328" mass="36864">MVFSIGVCEKSAETKTDLRISNTGLEPQLLLDERLPVEENLTQAHSEHQSDDEDGNIPKLRTKRVIGGYPVDESTHQFIVKLYSYNDVFKCGGTLVSQCLVLTAAHCLKHNLAYIKLIGSKYPTQIRYDIERSIPHPDYSFPRNPTKTNSIHDIALLLLSDSIKNAQTVKLIPTSHNGDFTTAKLYGWGVTEIGYESYRLRGVTLSLLPPSDCQKQYDNIEDRICSDGQNGNMCTGDSGGPLMLDEYQIGIASLWLGEKCTDGLPSAYTKISTYRNWIEEKITWFQPICDSHERYRSQLLGGKYDIISRLSLEATGINSCMQFISSFE</sequence>
<gene>
    <name evidence="1" type="ORF">QAD02_011937</name>
</gene>
<evidence type="ECO:0000313" key="2">
    <source>
        <dbReference type="Proteomes" id="UP001239111"/>
    </source>
</evidence>
<evidence type="ECO:0000313" key="1">
    <source>
        <dbReference type="EMBL" id="KAJ8676151.1"/>
    </source>
</evidence>
<reference evidence="1" key="1">
    <citation type="submission" date="2023-04" db="EMBL/GenBank/DDBJ databases">
        <title>A chromosome-level genome assembly of the parasitoid wasp Eretmocerus hayati.</title>
        <authorList>
            <person name="Zhong Y."/>
            <person name="Liu S."/>
            <person name="Liu Y."/>
        </authorList>
    </citation>
    <scope>NUCLEOTIDE SEQUENCE</scope>
    <source>
        <strain evidence="1">ZJU_SS_LIU_2023</strain>
    </source>
</reference>
<name>A0ACC2NZY4_9HYME</name>
<keyword evidence="2" id="KW-1185">Reference proteome</keyword>
<accession>A0ACC2NZY4</accession>